<sequence>MSRPKTIPVDVTTVQAEAADPDASVFVSANAGSGKTHVLAQRVIRLLLAGVDPAKILCITFTKAAAANMADRVFGQLAGWISLDDPALDAKLKGLGVKSITSRDREQARKLFAAALDTPGGLKVETIHAFCTRLLQRFPFEAGVPAHFSVLDDRATDELLDRSTMAVLLDATAAPNSPPGRALTSALAAAADQTLRDLVREAVFRRHALTAWIDAHGGLQGALENLATSLGVTSDDTVEAIDKAIVDGPILPASEWASVAAVCKAGTANDQKQCARFTAAAAARGTEQIEAYLDVFLTGKRERRKSLVTSGIAKKHPALAERLIDEQERVVALVARRDAVGARDRTAALVTLAAAVIARYVAEKNRRGFLDYDDLIDRTLALLQQTAPGWVHYKLDRAIDHVLIDEAQDTSPKQWEIIRLLVAEFTAGAGARPFRRTVFAVGDEKQSIFSFQGAVPKEFARMRRHFETAHKAAGLTFHRRDFKVSFRSGANILGAVDAVFAAPEMFASITSDADGIPPHIALPDAAPGIVEVWPLTPPDPRDEMEGWAAPFDETIETSPQVKLARQIAQTIRDLIERGAPAGHENRPLRAGDVLVLVRQRGAMFEAIIRALGEARVPVAGADRLTLTEHVAVVDLMALADAILLPADDLALAIALKSPLFGLDEEMLFRLAHGRRGTLHAALVAAAGDDPAFANAAARFERCAEAARRCGPFDFFARLLGPESGRKKILARLGHEANDALDEFLALALDYERRETPSLQGFVAWLRAAESEIKRDMEIRRDEVRVMTVHGAKGLEAPLVFLADTTQPPSGPRPPRLLVLPTEGLAPGAPGAPVWAGRKEQDPPALAAARATAAREAEDEYRRLLYVAMTRAAHRLVVCGCAGAKKPPAGCWHELITTQLAGQPGVTEETLDGHDAPVRIYRKVAAEPLPEPAAPAAARTAASREGLHDLRTPAVRADPAARLLDGRHQVRHARDQSGGQGGVRSLPPFLCRAGRAPRSRSEGGARGDARRCRAKGAVRTDRRVGRAGGPLVGAIRHAGASRMRPGAQRRSVPGAAPRRPARRRAPVRRRCGMSGTVSIRMILRAVGYAFGVPSSKIRSLRRTGDLWQPRHAVCLLAREMTTLTFPEIGRLLGDRDHTSIMHGADKGQALRDSDPDFARRLDTVREMILTELARADRWQDADAVAAAERVMGAADPWRAAIDLSVDEVVAVAARAVALEHVAAGTYRLLAQLDEMRRCGARLHEPDARDRIAELEPAADAISDAIAEALQGLGYEYAEPADEPTSEPKDETDGQA</sequence>
<evidence type="ECO:0000256" key="9">
    <source>
        <dbReference type="ARBA" id="ARBA00048988"/>
    </source>
</evidence>
<dbReference type="CDD" id="cd06571">
    <property type="entry name" value="Bac_DnaA_C"/>
    <property type="match status" value="1"/>
</dbReference>
<dbReference type="Proteomes" id="UP000248863">
    <property type="component" value="Unassembled WGS sequence"/>
</dbReference>
<feature type="non-terminal residue" evidence="14">
    <location>
        <position position="1294"/>
    </location>
</feature>
<dbReference type="EC" id="5.6.2.4" evidence="7"/>
<feature type="compositionally biased region" description="Basic and acidic residues" evidence="11">
    <location>
        <begin position="1284"/>
        <end position="1294"/>
    </location>
</feature>
<dbReference type="InterPro" id="IPR027417">
    <property type="entry name" value="P-loop_NTPase"/>
</dbReference>
<keyword evidence="1 10" id="KW-0547">Nucleotide-binding</keyword>
<dbReference type="GO" id="GO:0006275">
    <property type="term" value="P:regulation of DNA replication"/>
    <property type="evidence" value="ECO:0007669"/>
    <property type="project" value="InterPro"/>
</dbReference>
<evidence type="ECO:0000256" key="10">
    <source>
        <dbReference type="PROSITE-ProRule" id="PRU00560"/>
    </source>
</evidence>
<keyword evidence="2 10" id="KW-0378">Hydrolase</keyword>
<accession>A0A327K653</accession>
<dbReference type="GO" id="GO:0006270">
    <property type="term" value="P:DNA replication initiation"/>
    <property type="evidence" value="ECO:0007669"/>
    <property type="project" value="InterPro"/>
</dbReference>
<evidence type="ECO:0000256" key="3">
    <source>
        <dbReference type="ARBA" id="ARBA00022806"/>
    </source>
</evidence>
<evidence type="ECO:0000256" key="11">
    <source>
        <dbReference type="SAM" id="MobiDB-lite"/>
    </source>
</evidence>
<dbReference type="PROSITE" id="PS51217">
    <property type="entry name" value="UVRD_HELICASE_CTER"/>
    <property type="match status" value="1"/>
</dbReference>
<reference evidence="14 15" key="1">
    <citation type="submission" date="2017-07" db="EMBL/GenBank/DDBJ databases">
        <title>Draft Genome Sequences of Select Purple Nonsulfur Bacteria.</title>
        <authorList>
            <person name="Lasarre B."/>
            <person name="Mckinlay J.B."/>
        </authorList>
    </citation>
    <scope>NUCLEOTIDE SEQUENCE [LARGE SCALE GENOMIC DNA]</scope>
    <source>
        <strain evidence="14 15">DSM 11907</strain>
    </source>
</reference>
<evidence type="ECO:0000256" key="5">
    <source>
        <dbReference type="ARBA" id="ARBA00023235"/>
    </source>
</evidence>
<feature type="compositionally biased region" description="Basic residues" evidence="11">
    <location>
        <begin position="1058"/>
        <end position="1068"/>
    </location>
</feature>
<dbReference type="PANTHER" id="PTHR11070">
    <property type="entry name" value="UVRD / RECB / PCRA DNA HELICASE FAMILY MEMBER"/>
    <property type="match status" value="1"/>
</dbReference>
<dbReference type="OrthoDB" id="9810135at2"/>
<dbReference type="InterPro" id="IPR013159">
    <property type="entry name" value="DnaA_C"/>
</dbReference>
<dbReference type="Pfam" id="PF13361">
    <property type="entry name" value="UvrD_C"/>
    <property type="match status" value="1"/>
</dbReference>
<dbReference type="GO" id="GO:0043138">
    <property type="term" value="F:3'-5' DNA helicase activity"/>
    <property type="evidence" value="ECO:0007669"/>
    <property type="project" value="UniProtKB-EC"/>
</dbReference>
<dbReference type="InterPro" id="IPR014151">
    <property type="entry name" value="DNA_helicase_AddA"/>
</dbReference>
<feature type="region of interest" description="Disordered" evidence="11">
    <location>
        <begin position="971"/>
        <end position="1068"/>
    </location>
</feature>
<dbReference type="GO" id="GO:0016787">
    <property type="term" value="F:hydrolase activity"/>
    <property type="evidence" value="ECO:0007669"/>
    <property type="project" value="UniProtKB-UniRule"/>
</dbReference>
<dbReference type="Pfam" id="PF08299">
    <property type="entry name" value="Bac_DnaA_C"/>
    <property type="match status" value="1"/>
</dbReference>
<dbReference type="Pfam" id="PF00580">
    <property type="entry name" value="UvrD-helicase"/>
    <property type="match status" value="1"/>
</dbReference>
<name>A0A327K653_9BRAD</name>
<comment type="caution">
    <text evidence="14">The sequence shown here is derived from an EMBL/GenBank/DDBJ whole genome shotgun (WGS) entry which is preliminary data.</text>
</comment>
<evidence type="ECO:0000256" key="2">
    <source>
        <dbReference type="ARBA" id="ARBA00022801"/>
    </source>
</evidence>
<evidence type="ECO:0000313" key="14">
    <source>
        <dbReference type="EMBL" id="RAI33394.1"/>
    </source>
</evidence>
<proteinExistence type="predicted"/>
<feature type="domain" description="UvrD-like helicase C-terminal" evidence="13">
    <location>
        <begin position="520"/>
        <end position="793"/>
    </location>
</feature>
<gene>
    <name evidence="14" type="primary">addA</name>
    <name evidence="14" type="ORF">CH338_22630</name>
</gene>
<dbReference type="InterPro" id="IPR010921">
    <property type="entry name" value="Trp_repressor/repl_initiator"/>
</dbReference>
<dbReference type="Gene3D" id="1.10.1750.10">
    <property type="match status" value="1"/>
</dbReference>
<keyword evidence="3 10" id="KW-0347">Helicase</keyword>
<evidence type="ECO:0000256" key="8">
    <source>
        <dbReference type="ARBA" id="ARBA00034923"/>
    </source>
</evidence>
<dbReference type="Gene3D" id="3.40.50.300">
    <property type="entry name" value="P-loop containing nucleotide triphosphate hydrolases"/>
    <property type="match status" value="4"/>
</dbReference>
<comment type="catalytic activity">
    <reaction evidence="9">
        <text>ATP + H2O = ADP + phosphate + H(+)</text>
        <dbReference type="Rhea" id="RHEA:13065"/>
        <dbReference type="ChEBI" id="CHEBI:15377"/>
        <dbReference type="ChEBI" id="CHEBI:15378"/>
        <dbReference type="ChEBI" id="CHEBI:30616"/>
        <dbReference type="ChEBI" id="CHEBI:43474"/>
        <dbReference type="ChEBI" id="CHEBI:456216"/>
        <dbReference type="EC" id="5.6.2.4"/>
    </reaction>
</comment>
<evidence type="ECO:0000256" key="6">
    <source>
        <dbReference type="ARBA" id="ARBA00034617"/>
    </source>
</evidence>
<keyword evidence="4 10" id="KW-0067">ATP-binding</keyword>
<dbReference type="SMR" id="A0A327K653"/>
<evidence type="ECO:0000256" key="1">
    <source>
        <dbReference type="ARBA" id="ARBA00022741"/>
    </source>
</evidence>
<dbReference type="GO" id="GO:0033202">
    <property type="term" value="C:DNA helicase complex"/>
    <property type="evidence" value="ECO:0007669"/>
    <property type="project" value="TreeGrafter"/>
</dbReference>
<dbReference type="EMBL" id="NPEU01000363">
    <property type="protein sequence ID" value="RAI33394.1"/>
    <property type="molecule type" value="Genomic_DNA"/>
</dbReference>
<dbReference type="PANTHER" id="PTHR11070:SF2">
    <property type="entry name" value="ATP-DEPENDENT DNA HELICASE SRS2"/>
    <property type="match status" value="1"/>
</dbReference>
<dbReference type="InterPro" id="IPR014017">
    <property type="entry name" value="DNA_helicase_UvrD-like_C"/>
</dbReference>
<dbReference type="GO" id="GO:0043565">
    <property type="term" value="F:sequence-specific DNA binding"/>
    <property type="evidence" value="ECO:0007669"/>
    <property type="project" value="InterPro"/>
</dbReference>
<evidence type="ECO:0000313" key="15">
    <source>
        <dbReference type="Proteomes" id="UP000248863"/>
    </source>
</evidence>
<organism evidence="14 15">
    <name type="scientific">Rhodoplanes elegans</name>
    <dbReference type="NCBI Taxonomy" id="29408"/>
    <lineage>
        <taxon>Bacteria</taxon>
        <taxon>Pseudomonadati</taxon>
        <taxon>Pseudomonadota</taxon>
        <taxon>Alphaproteobacteria</taxon>
        <taxon>Hyphomicrobiales</taxon>
        <taxon>Nitrobacteraceae</taxon>
        <taxon>Rhodoplanes</taxon>
    </lineage>
</organism>
<dbReference type="NCBIfam" id="TIGR02784">
    <property type="entry name" value="addA_alphas"/>
    <property type="match status" value="1"/>
</dbReference>
<protein>
    <recommendedName>
        <fullName evidence="7">DNA 3'-5' helicase</fullName>
        <ecNumber evidence="7">5.6.2.4</ecNumber>
    </recommendedName>
    <alternativeName>
        <fullName evidence="8">DNA 3'-5' helicase II</fullName>
    </alternativeName>
</protein>
<feature type="compositionally biased region" description="Low complexity" evidence="11">
    <location>
        <begin position="1048"/>
        <end position="1057"/>
    </location>
</feature>
<dbReference type="SUPFAM" id="SSF52540">
    <property type="entry name" value="P-loop containing nucleoside triphosphate hydrolases"/>
    <property type="match status" value="1"/>
</dbReference>
<dbReference type="PROSITE" id="PS51198">
    <property type="entry name" value="UVRD_HELICASE_ATP_BIND"/>
    <property type="match status" value="1"/>
</dbReference>
<keyword evidence="5" id="KW-0413">Isomerase</keyword>
<evidence type="ECO:0000256" key="7">
    <source>
        <dbReference type="ARBA" id="ARBA00034808"/>
    </source>
</evidence>
<dbReference type="InterPro" id="IPR014016">
    <property type="entry name" value="UvrD-like_ATP-bd"/>
</dbReference>
<evidence type="ECO:0000259" key="13">
    <source>
        <dbReference type="PROSITE" id="PS51217"/>
    </source>
</evidence>
<dbReference type="SUPFAM" id="SSF48295">
    <property type="entry name" value="TrpR-like"/>
    <property type="match status" value="1"/>
</dbReference>
<feature type="compositionally biased region" description="Basic and acidic residues" evidence="11">
    <location>
        <begin position="998"/>
        <end position="1010"/>
    </location>
</feature>
<dbReference type="SMART" id="SM00760">
    <property type="entry name" value="Bac_DnaA_C"/>
    <property type="match status" value="1"/>
</dbReference>
<evidence type="ECO:0000256" key="4">
    <source>
        <dbReference type="ARBA" id="ARBA00022840"/>
    </source>
</evidence>
<dbReference type="InterPro" id="IPR000212">
    <property type="entry name" value="DNA_helicase_UvrD/REP"/>
</dbReference>
<comment type="catalytic activity">
    <reaction evidence="6">
        <text>Couples ATP hydrolysis with the unwinding of duplex DNA by translocating in the 3'-5' direction.</text>
        <dbReference type="EC" id="5.6.2.4"/>
    </reaction>
</comment>
<feature type="binding site" evidence="10">
    <location>
        <begin position="29"/>
        <end position="36"/>
    </location>
    <ligand>
        <name>ATP</name>
        <dbReference type="ChEBI" id="CHEBI:30616"/>
    </ligand>
</feature>
<keyword evidence="15" id="KW-1185">Reference proteome</keyword>
<dbReference type="GO" id="GO:0005524">
    <property type="term" value="F:ATP binding"/>
    <property type="evidence" value="ECO:0007669"/>
    <property type="project" value="UniProtKB-UniRule"/>
</dbReference>
<feature type="region of interest" description="Disordered" evidence="11">
    <location>
        <begin position="1271"/>
        <end position="1294"/>
    </location>
</feature>
<dbReference type="GO" id="GO:0000725">
    <property type="term" value="P:recombinational repair"/>
    <property type="evidence" value="ECO:0007669"/>
    <property type="project" value="TreeGrafter"/>
</dbReference>
<feature type="domain" description="UvrD-like helicase ATP-binding" evidence="12">
    <location>
        <begin position="8"/>
        <end position="489"/>
    </location>
</feature>
<dbReference type="RefSeq" id="WP_111359349.1">
    <property type="nucleotide sequence ID" value="NZ_NPEU01000363.1"/>
</dbReference>
<evidence type="ECO:0000259" key="12">
    <source>
        <dbReference type="PROSITE" id="PS51198"/>
    </source>
</evidence>
<dbReference type="GO" id="GO:0005829">
    <property type="term" value="C:cytosol"/>
    <property type="evidence" value="ECO:0007669"/>
    <property type="project" value="TreeGrafter"/>
</dbReference>